<dbReference type="EMBL" id="EAAA01002124">
    <property type="status" value="NOT_ANNOTATED_CDS"/>
    <property type="molecule type" value="Genomic_DNA"/>
</dbReference>
<dbReference type="STRING" id="7719.ENSCINP00000022954"/>
<dbReference type="AlphaFoldDB" id="Q4H3T3"/>
<reference evidence="6" key="1">
    <citation type="journal article" date="2002" name="Science">
        <title>The draft genome of Ciona intestinalis: insights into chordate and vertebrate origins.</title>
        <authorList>
            <person name="Dehal P."/>
            <person name="Satou Y."/>
            <person name="Campbell R.K."/>
            <person name="Chapman J."/>
            <person name="Degnan B."/>
            <person name="De Tomaso A."/>
            <person name="Davidson B."/>
            <person name="Di Gregorio A."/>
            <person name="Gelpke M."/>
            <person name="Goodstein D.M."/>
            <person name="Harafuji N."/>
            <person name="Hastings K.E."/>
            <person name="Ho I."/>
            <person name="Hotta K."/>
            <person name="Huang W."/>
            <person name="Kawashima T."/>
            <person name="Lemaire P."/>
            <person name="Martinez D."/>
            <person name="Meinertzhagen I.A."/>
            <person name="Necula S."/>
            <person name="Nonaka M."/>
            <person name="Putnam N."/>
            <person name="Rash S."/>
            <person name="Saiga H."/>
            <person name="Satake M."/>
            <person name="Terry A."/>
            <person name="Yamada L."/>
            <person name="Wang H.G."/>
            <person name="Awazu S."/>
            <person name="Azumi K."/>
            <person name="Boore J."/>
            <person name="Branno M."/>
            <person name="Chin-Bow S."/>
            <person name="DeSantis R."/>
            <person name="Doyle S."/>
            <person name="Francino P."/>
            <person name="Keys D.N."/>
            <person name="Haga S."/>
            <person name="Hayashi H."/>
            <person name="Hino K."/>
            <person name="Imai K.S."/>
            <person name="Inaba K."/>
            <person name="Kano S."/>
            <person name="Kobayashi K."/>
            <person name="Kobayashi M."/>
            <person name="Lee B.I."/>
            <person name="Makabe K.W."/>
            <person name="Manohar C."/>
            <person name="Matassi G."/>
            <person name="Medina M."/>
            <person name="Mochizuki Y."/>
            <person name="Mount S."/>
            <person name="Morishita T."/>
            <person name="Miura S."/>
            <person name="Nakayama A."/>
            <person name="Nishizaka S."/>
            <person name="Nomoto H."/>
            <person name="Ohta F."/>
            <person name="Oishi K."/>
            <person name="Rigoutsos I."/>
            <person name="Sano M."/>
            <person name="Sasaki A."/>
            <person name="Sasakura Y."/>
            <person name="Shoguchi E."/>
            <person name="Shin-i T."/>
            <person name="Spagnuolo A."/>
            <person name="Stainier D."/>
            <person name="Suzuki M.M."/>
            <person name="Tassy O."/>
            <person name="Takatori N."/>
            <person name="Tokuoka M."/>
            <person name="Yagi K."/>
            <person name="Yoshizaki F."/>
            <person name="Wada S."/>
            <person name="Zhang C."/>
            <person name="Hyatt P.D."/>
            <person name="Larimer F."/>
            <person name="Detter C."/>
            <person name="Doggett N."/>
            <person name="Glavina T."/>
            <person name="Hawkins T."/>
            <person name="Richardson P."/>
            <person name="Lucas S."/>
            <person name="Kohara Y."/>
            <person name="Levine M."/>
            <person name="Satoh N."/>
            <person name="Rokhsar D.S."/>
        </authorList>
    </citation>
    <scope>NUCLEOTIDE SEQUENCE [LARGE SCALE GENOMIC DNA]</scope>
</reference>
<dbReference type="EMBL" id="AB210339">
    <property type="protein sequence ID" value="BAE06344.1"/>
    <property type="molecule type" value="mRNA"/>
</dbReference>
<dbReference type="OMA" id="VPTLMQQ"/>
<reference evidence="5" key="5">
    <citation type="journal article" date="2008" name="Genome Biol.">
        <title>Improved genome assembly and evidence-based global gene model set for the chordate Ciona intestinalis: new insight into intron and operon populations.</title>
        <authorList>
            <person name="Satou Y."/>
            <person name="Mineta K."/>
            <person name="Ogasawara M."/>
            <person name="Sasakura Y."/>
            <person name="Shoguchi E."/>
            <person name="Ueno K."/>
            <person name="Yamada L."/>
            <person name="Matsumoto J."/>
            <person name="Wasserscheid J."/>
            <person name="Dewar K."/>
            <person name="Wiley G.B."/>
            <person name="Macmil S.L."/>
            <person name="Roe B.A."/>
            <person name="Zeller R.W."/>
            <person name="Hastings K.E."/>
            <person name="Lemaire P."/>
            <person name="Lindquist E."/>
            <person name="Endo T."/>
            <person name="Hotta K."/>
            <person name="Inaba K."/>
        </authorList>
    </citation>
    <scope>NUCLEOTIDE SEQUENCE [LARGE SCALE GENOMIC DNA]</scope>
    <source>
        <strain evidence="5">wild type</strain>
    </source>
</reference>
<reference evidence="4" key="2">
    <citation type="journal article" date="2003" name="Dev. Genes Evol.">
        <title>Genomewide surveys of developmentally relevant genes in Ciona intestinalis.</title>
        <authorList>
            <person name="Satou Y."/>
            <person name="Satoh N."/>
        </authorList>
    </citation>
    <scope>NUCLEOTIDE SEQUENCE</scope>
</reference>
<dbReference type="PANTHER" id="PTHR13151:SF2">
    <property type="entry name" value="COREPRESSOR INTERACTING WITH RBPJ 1"/>
    <property type="match status" value="1"/>
</dbReference>
<dbReference type="GeneTree" id="ENSGT00730000111135"/>
<dbReference type="HOGENOM" id="CLU_035642_0_1_1"/>
<dbReference type="Proteomes" id="UP000008144">
    <property type="component" value="Chromosome 5"/>
</dbReference>
<dbReference type="KEGG" id="cin:778560"/>
<dbReference type="InterPro" id="IPR040014">
    <property type="entry name" value="CIR1"/>
</dbReference>
<feature type="domain" description="CBF1-interacting co-repressor CIR N-terminal" evidence="3">
    <location>
        <begin position="13"/>
        <end position="49"/>
    </location>
</feature>
<evidence type="ECO:0000313" key="4">
    <source>
        <dbReference type="EMBL" id="BAE06344.1"/>
    </source>
</evidence>
<gene>
    <name evidence="4" type="primary">Ci-CIR</name>
    <name evidence="5" type="synonym">cir</name>
</gene>
<dbReference type="GO" id="GO:0003714">
    <property type="term" value="F:transcription corepressor activity"/>
    <property type="evidence" value="ECO:0007669"/>
    <property type="project" value="InterPro"/>
</dbReference>
<dbReference type="InterPro" id="IPR019339">
    <property type="entry name" value="CIR_N_dom"/>
</dbReference>
<dbReference type="RefSeq" id="NP_001071668.1">
    <property type="nucleotide sequence ID" value="NM_001078200.1"/>
</dbReference>
<evidence type="ECO:0000256" key="2">
    <source>
        <dbReference type="SAM" id="MobiDB-lite"/>
    </source>
</evidence>
<proteinExistence type="evidence at transcript level"/>
<dbReference type="GeneID" id="778560"/>
<name>Q4H3T3_CIOIN</name>
<evidence type="ECO:0000313" key="6">
    <source>
        <dbReference type="Proteomes" id="UP000008144"/>
    </source>
</evidence>
<evidence type="ECO:0000313" key="5">
    <source>
        <dbReference type="Ensembl" id="ENSCINP00000022954.2"/>
    </source>
</evidence>
<organism evidence="4">
    <name type="scientific">Ciona intestinalis</name>
    <name type="common">Transparent sea squirt</name>
    <name type="synonym">Ascidia intestinalis</name>
    <dbReference type="NCBI Taxonomy" id="7719"/>
    <lineage>
        <taxon>Eukaryota</taxon>
        <taxon>Metazoa</taxon>
        <taxon>Chordata</taxon>
        <taxon>Tunicata</taxon>
        <taxon>Ascidiacea</taxon>
        <taxon>Phlebobranchia</taxon>
        <taxon>Cionidae</taxon>
        <taxon>Ciona</taxon>
    </lineage>
</organism>
<evidence type="ECO:0000259" key="3">
    <source>
        <dbReference type="SMART" id="SM01083"/>
    </source>
</evidence>
<dbReference type="CTD" id="191577"/>
<dbReference type="OrthoDB" id="6253837at2759"/>
<dbReference type="Ensembl" id="ENSCINT00000023200.2">
    <property type="protein sequence ID" value="ENSCINP00000022954.2"/>
    <property type="gene ID" value="ENSCING00000012247.2"/>
</dbReference>
<reference evidence="4" key="3">
    <citation type="journal article" date="2004" name="Development">
        <title>Gene expression profiles of transcription factors and signaling molecules in the ascidian embryo: towards a comprehensive understanding of gene networks.</title>
        <authorList>
            <person name="Imai K.S."/>
            <person name="Hino K."/>
            <person name="Yagi K."/>
            <person name="Satoh N."/>
            <person name="Satou Y."/>
        </authorList>
    </citation>
    <scope>NUCLEOTIDE SEQUENCE</scope>
</reference>
<keyword evidence="1" id="KW-0175">Coiled coil</keyword>
<protein>
    <submittedName>
        <fullName evidence="4 5">CIR protein</fullName>
    </submittedName>
</protein>
<evidence type="ECO:0000256" key="1">
    <source>
        <dbReference type="SAM" id="Coils"/>
    </source>
</evidence>
<dbReference type="SMART" id="SM01083">
    <property type="entry name" value="Cir_N"/>
    <property type="match status" value="1"/>
</dbReference>
<accession>A0A1W2VPL6</accession>
<feature type="region of interest" description="Disordered" evidence="2">
    <location>
        <begin position="211"/>
        <end position="242"/>
    </location>
</feature>
<feature type="compositionally biased region" description="Basic residues" evidence="2">
    <location>
        <begin position="225"/>
        <end position="242"/>
    </location>
</feature>
<keyword evidence="6" id="KW-1185">Reference proteome</keyword>
<dbReference type="PANTHER" id="PTHR13151">
    <property type="entry name" value="CBF1 INTERACTING COREPRESSOR CIR"/>
    <property type="match status" value="1"/>
</dbReference>
<feature type="coiled-coil region" evidence="1">
    <location>
        <begin position="29"/>
        <end position="56"/>
    </location>
</feature>
<dbReference type="Pfam" id="PF10197">
    <property type="entry name" value="Cir_N"/>
    <property type="match status" value="1"/>
</dbReference>
<sequence length="242" mass="28555">MGKSYNNYMCKKDFHPSSRDNIKRVWMRQQKLEHDQKRQEEMMEQYRKEQDMHETRVLMGDSKAKVGLSFMYDAPPGLKAKEKEEGEKDYKFEWQRNAPRESWMKGDKASLQDQPFGVCVRNVRCIKCHQWGHINTDRDCPLYNKTSSFDPSVSVKTSNHKGETSDTLSLKPHVMKAKVNEKLANQQIIKDESEDSEVAFLKNLTDKQKKKLLRRLNRLDDDGKKKSKSDKSKKKKHKKRKD</sequence>
<accession>F7B532</accession>
<reference evidence="4" key="4">
    <citation type="submission" date="2005-04" db="EMBL/GenBank/DDBJ databases">
        <title>Expressed genes in Ciona intestinalis.</title>
        <authorList>
            <person name="Satou Y."/>
        </authorList>
    </citation>
    <scope>NUCLEOTIDE SEQUENCE</scope>
</reference>
<accession>Q4H3T3</accession>
<reference evidence="5" key="6">
    <citation type="submission" date="2025-05" db="UniProtKB">
        <authorList>
            <consortium name="Ensembl"/>
        </authorList>
    </citation>
    <scope>IDENTIFICATION</scope>
</reference>